<evidence type="ECO:0000256" key="6">
    <source>
        <dbReference type="ARBA" id="ARBA00023136"/>
    </source>
</evidence>
<comment type="subcellular location">
    <subcellularLocation>
        <location evidence="1 7">Cell membrane</location>
        <topology evidence="1 7">Multi-pass membrane protein</topology>
    </subcellularLocation>
</comment>
<keyword evidence="3" id="KW-1003">Cell membrane</keyword>
<dbReference type="PANTHER" id="PTHR30193">
    <property type="entry name" value="ABC TRANSPORTER PERMEASE PROTEIN"/>
    <property type="match status" value="1"/>
</dbReference>
<evidence type="ECO:0000313" key="9">
    <source>
        <dbReference type="EMBL" id="KKB26924.1"/>
    </source>
</evidence>
<keyword evidence="10" id="KW-1185">Reference proteome</keyword>
<feature type="transmembrane region" description="Helical" evidence="7">
    <location>
        <begin position="300"/>
        <end position="318"/>
    </location>
</feature>
<feature type="transmembrane region" description="Helical" evidence="7">
    <location>
        <begin position="108"/>
        <end position="133"/>
    </location>
</feature>
<dbReference type="PROSITE" id="PS50928">
    <property type="entry name" value="ABC_TM1"/>
    <property type="match status" value="1"/>
</dbReference>
<feature type="transmembrane region" description="Helical" evidence="7">
    <location>
        <begin position="145"/>
        <end position="170"/>
    </location>
</feature>
<accession>A0A0F5H0W4</accession>
<organism evidence="9 10">
    <name type="scientific">Mycoplasmopsis meleagridis ATCC 25294</name>
    <dbReference type="NCBI Taxonomy" id="1264554"/>
    <lineage>
        <taxon>Bacteria</taxon>
        <taxon>Bacillati</taxon>
        <taxon>Mycoplasmatota</taxon>
        <taxon>Mycoplasmoidales</taxon>
        <taxon>Metamycoplasmataceae</taxon>
        <taxon>Mycoplasmopsis</taxon>
    </lineage>
</organism>
<sequence>MKFSNQFWAKLSFKLPFLYKISAAKQSENRTESLAGSIIDKPVAAYKPIGILLPTLIVLLFFTVIPLVLNIVSAFFNTDANQVTYFTFQNFGNVLTDPAFAVGFRNSVIYGLIVLPFVMMFSLLISSLIANVISKRLRGFWQTIFFLPYMTSAVAISLFFIQLFSPVGVINQILGLGTYGWLESGDQFSFRALVPIISQGIWGGLAFNILIATTAMLSVDKNQYRSASIDGIGNVKQFFTITLPAIKPTTTFLITMGIINGIKVFPLAIFDNVPAKAITNGGASLILYVYRFTQEGKYDYAGSAALALFLIGVCYSTLIRGGFNTILKVSINKGEYNVWNRIKDSKVMIEYKAKQK</sequence>
<dbReference type="InterPro" id="IPR035906">
    <property type="entry name" value="MetI-like_sf"/>
</dbReference>
<feature type="transmembrane region" description="Helical" evidence="7">
    <location>
        <begin position="51"/>
        <end position="76"/>
    </location>
</feature>
<evidence type="ECO:0000256" key="5">
    <source>
        <dbReference type="ARBA" id="ARBA00022989"/>
    </source>
</evidence>
<dbReference type="SUPFAM" id="SSF161098">
    <property type="entry name" value="MetI-like"/>
    <property type="match status" value="1"/>
</dbReference>
<dbReference type="PATRIC" id="fig|1264554.4.peg.331"/>
<dbReference type="STRING" id="29561.MM26B8_01380"/>
<keyword evidence="4 7" id="KW-0812">Transmembrane</keyword>
<protein>
    <submittedName>
        <fullName evidence="9">ABC transporter, permease protein</fullName>
    </submittedName>
</protein>
<comment type="similarity">
    <text evidence="7">Belongs to the binding-protein-dependent transport system permease family.</text>
</comment>
<dbReference type="EMBL" id="JZXN01000014">
    <property type="protein sequence ID" value="KKB26924.1"/>
    <property type="molecule type" value="Genomic_DNA"/>
</dbReference>
<comment type="caution">
    <text evidence="9">The sequence shown here is derived from an EMBL/GenBank/DDBJ whole genome shotgun (WGS) entry which is preliminary data.</text>
</comment>
<evidence type="ECO:0000256" key="4">
    <source>
        <dbReference type="ARBA" id="ARBA00022692"/>
    </source>
</evidence>
<keyword evidence="5 7" id="KW-1133">Transmembrane helix</keyword>
<feature type="transmembrane region" description="Helical" evidence="7">
    <location>
        <begin position="238"/>
        <end position="259"/>
    </location>
</feature>
<dbReference type="OrthoDB" id="42615at2"/>
<gene>
    <name evidence="9" type="ORF">MMELEA_03740</name>
</gene>
<evidence type="ECO:0000256" key="2">
    <source>
        <dbReference type="ARBA" id="ARBA00022448"/>
    </source>
</evidence>
<dbReference type="Pfam" id="PF00528">
    <property type="entry name" value="BPD_transp_1"/>
    <property type="match status" value="1"/>
</dbReference>
<dbReference type="GO" id="GO:0055085">
    <property type="term" value="P:transmembrane transport"/>
    <property type="evidence" value="ECO:0007669"/>
    <property type="project" value="InterPro"/>
</dbReference>
<dbReference type="RefSeq" id="WP_046096815.1">
    <property type="nucleotide sequence ID" value="NZ_JZXN01000014.1"/>
</dbReference>
<dbReference type="PANTHER" id="PTHR30193:SF37">
    <property type="entry name" value="INNER MEMBRANE ABC TRANSPORTER PERMEASE PROTEIN YCJO"/>
    <property type="match status" value="1"/>
</dbReference>
<evidence type="ECO:0000256" key="7">
    <source>
        <dbReference type="RuleBase" id="RU363032"/>
    </source>
</evidence>
<dbReference type="Proteomes" id="UP000033750">
    <property type="component" value="Unassembled WGS sequence"/>
</dbReference>
<dbReference type="CDD" id="cd06261">
    <property type="entry name" value="TM_PBP2"/>
    <property type="match status" value="1"/>
</dbReference>
<dbReference type="InterPro" id="IPR051393">
    <property type="entry name" value="ABC_transporter_permease"/>
</dbReference>
<keyword evidence="2 7" id="KW-0813">Transport</keyword>
<dbReference type="GO" id="GO:0005886">
    <property type="term" value="C:plasma membrane"/>
    <property type="evidence" value="ECO:0007669"/>
    <property type="project" value="UniProtKB-SubCell"/>
</dbReference>
<name>A0A0F5H0W4_9BACT</name>
<dbReference type="InterPro" id="IPR000515">
    <property type="entry name" value="MetI-like"/>
</dbReference>
<dbReference type="AlphaFoldDB" id="A0A0F5H0W4"/>
<feature type="domain" description="ABC transmembrane type-1" evidence="8">
    <location>
        <begin position="104"/>
        <end position="319"/>
    </location>
</feature>
<evidence type="ECO:0000259" key="8">
    <source>
        <dbReference type="PROSITE" id="PS50928"/>
    </source>
</evidence>
<proteinExistence type="inferred from homology"/>
<reference evidence="9 10" key="1">
    <citation type="submission" date="2015-03" db="EMBL/GenBank/DDBJ databases">
        <title>Genome sequence of Mycoplasma meleagridis strain ATCC 25294.</title>
        <authorList>
            <person name="Yacoub E."/>
            <person name="Blanchard A."/>
            <person name="Sirand-Pugnet P."/>
            <person name="Mardassi B.B.A."/>
        </authorList>
    </citation>
    <scope>NUCLEOTIDE SEQUENCE [LARGE SCALE GENOMIC DNA]</scope>
    <source>
        <strain evidence="9 10">ATCC 25294</strain>
    </source>
</reference>
<keyword evidence="6 7" id="KW-0472">Membrane</keyword>
<evidence type="ECO:0000256" key="1">
    <source>
        <dbReference type="ARBA" id="ARBA00004651"/>
    </source>
</evidence>
<feature type="transmembrane region" description="Helical" evidence="7">
    <location>
        <begin position="190"/>
        <end position="217"/>
    </location>
</feature>
<evidence type="ECO:0000313" key="10">
    <source>
        <dbReference type="Proteomes" id="UP000033750"/>
    </source>
</evidence>
<evidence type="ECO:0000256" key="3">
    <source>
        <dbReference type="ARBA" id="ARBA00022475"/>
    </source>
</evidence>
<dbReference type="Gene3D" id="1.10.3720.10">
    <property type="entry name" value="MetI-like"/>
    <property type="match status" value="1"/>
</dbReference>